<dbReference type="Proteomes" id="UP000290218">
    <property type="component" value="Unassembled WGS sequence"/>
</dbReference>
<proteinExistence type="predicted"/>
<reference evidence="3 4" key="1">
    <citation type="submission" date="2019-01" db="EMBL/GenBank/DDBJ databases">
        <title>Lacunisphaera sp. strain TWA-58.</title>
        <authorList>
            <person name="Chen W.-M."/>
        </authorList>
    </citation>
    <scope>NUCLEOTIDE SEQUENCE [LARGE SCALE GENOMIC DNA]</scope>
    <source>
        <strain evidence="3 4">TWA-58</strain>
    </source>
</reference>
<dbReference type="GO" id="GO:0035091">
    <property type="term" value="F:phosphatidylinositol binding"/>
    <property type="evidence" value="ECO:0007669"/>
    <property type="project" value="TreeGrafter"/>
</dbReference>
<feature type="signal peptide" evidence="1">
    <location>
        <begin position="1"/>
        <end position="20"/>
    </location>
</feature>
<dbReference type="InterPro" id="IPR007461">
    <property type="entry name" value="Ysc84_actin-binding"/>
</dbReference>
<dbReference type="OrthoDB" id="189691at2"/>
<protein>
    <recommendedName>
        <fullName evidence="2">Ysc84 actin-binding domain-containing protein</fullName>
    </recommendedName>
</protein>
<comment type="caution">
    <text evidence="3">The sequence shown here is derived from an EMBL/GenBank/DDBJ whole genome shotgun (WGS) entry which is preliminary data.</text>
</comment>
<accession>A0A4Q1C7A2</accession>
<sequence length="228" mass="24910">MKKFLTAVLCLVALAVSLPAASNLTRKNVITQLDSCEAILQEIQGNVKTAIAPQDLRRAKGIVIINQFQGGLIFGIKDGYGVAMVRRPNGKWSVPAFLKAGEFSFGLQAGAKAINAVYLLMDDNTARLLLRNRMNLGADAKAVAGIRAAESEAVTKYLPGDANVYMYSTQEGLYAGATLKTGYLTPNQKANELFYNATHRMPELLYSDWVQPPAEAKFLMDYVTRLTQ</sequence>
<dbReference type="InterPro" id="IPR051702">
    <property type="entry name" value="SH3_domain_YSC84-like"/>
</dbReference>
<feature type="domain" description="Ysc84 actin-binding" evidence="2">
    <location>
        <begin position="102"/>
        <end position="224"/>
    </location>
</feature>
<evidence type="ECO:0000256" key="1">
    <source>
        <dbReference type="SAM" id="SignalP"/>
    </source>
</evidence>
<feature type="chain" id="PRO_5020334609" description="Ysc84 actin-binding domain-containing protein" evidence="1">
    <location>
        <begin position="21"/>
        <end position="228"/>
    </location>
</feature>
<dbReference type="CDD" id="cd11524">
    <property type="entry name" value="SYLF"/>
    <property type="match status" value="1"/>
</dbReference>
<gene>
    <name evidence="3" type="ORF">ESB00_02500</name>
</gene>
<evidence type="ECO:0000313" key="3">
    <source>
        <dbReference type="EMBL" id="RXK54787.1"/>
    </source>
</evidence>
<keyword evidence="1" id="KW-0732">Signal</keyword>
<name>A0A4Q1C7A2_9BACT</name>
<organism evidence="3 4">
    <name type="scientific">Oleiharenicola lentus</name>
    <dbReference type="NCBI Taxonomy" id="2508720"/>
    <lineage>
        <taxon>Bacteria</taxon>
        <taxon>Pseudomonadati</taxon>
        <taxon>Verrucomicrobiota</taxon>
        <taxon>Opitutia</taxon>
        <taxon>Opitutales</taxon>
        <taxon>Opitutaceae</taxon>
        <taxon>Oleiharenicola</taxon>
    </lineage>
</organism>
<dbReference type="Pfam" id="PF04366">
    <property type="entry name" value="Ysc84"/>
    <property type="match status" value="1"/>
</dbReference>
<keyword evidence="4" id="KW-1185">Reference proteome</keyword>
<evidence type="ECO:0000313" key="4">
    <source>
        <dbReference type="Proteomes" id="UP000290218"/>
    </source>
</evidence>
<dbReference type="AlphaFoldDB" id="A0A4Q1C7A2"/>
<evidence type="ECO:0000259" key="2">
    <source>
        <dbReference type="Pfam" id="PF04366"/>
    </source>
</evidence>
<dbReference type="RefSeq" id="WP_129046150.1">
    <property type="nucleotide sequence ID" value="NZ_SDHX01000001.1"/>
</dbReference>
<dbReference type="PANTHER" id="PTHR15629">
    <property type="entry name" value="SH3YL1 PROTEIN"/>
    <property type="match status" value="1"/>
</dbReference>
<dbReference type="PANTHER" id="PTHR15629:SF2">
    <property type="entry name" value="SH3 DOMAIN-CONTAINING YSC84-LIKE PROTEIN 1"/>
    <property type="match status" value="1"/>
</dbReference>
<dbReference type="EMBL" id="SDHX01000001">
    <property type="protein sequence ID" value="RXK54787.1"/>
    <property type="molecule type" value="Genomic_DNA"/>
</dbReference>